<comment type="catalytic activity">
    <reaction evidence="7">
        <text>[protein]-peptidylproline (omega=180) = [protein]-peptidylproline (omega=0)</text>
        <dbReference type="Rhea" id="RHEA:16237"/>
        <dbReference type="Rhea" id="RHEA-COMP:10747"/>
        <dbReference type="Rhea" id="RHEA-COMP:10748"/>
        <dbReference type="ChEBI" id="CHEBI:83833"/>
        <dbReference type="ChEBI" id="CHEBI:83834"/>
        <dbReference type="EC" id="5.2.1.8"/>
    </reaction>
</comment>
<evidence type="ECO:0000256" key="3">
    <source>
        <dbReference type="ARBA" id="ARBA00022764"/>
    </source>
</evidence>
<dbReference type="PROSITE" id="PS50198">
    <property type="entry name" value="PPIC_PPIASE_2"/>
    <property type="match status" value="2"/>
</dbReference>
<feature type="signal peptide" evidence="7">
    <location>
        <begin position="1"/>
        <end position="24"/>
    </location>
</feature>
<dbReference type="Pfam" id="PF00639">
    <property type="entry name" value="Rotamase"/>
    <property type="match status" value="2"/>
</dbReference>
<evidence type="ECO:0000256" key="4">
    <source>
        <dbReference type="ARBA" id="ARBA00023110"/>
    </source>
</evidence>
<feature type="domain" description="PpiC" evidence="8">
    <location>
        <begin position="173"/>
        <end position="274"/>
    </location>
</feature>
<organism evidence="9 10">
    <name type="scientific">Chromohalobacter canadensis</name>
    <dbReference type="NCBI Taxonomy" id="141389"/>
    <lineage>
        <taxon>Bacteria</taxon>
        <taxon>Pseudomonadati</taxon>
        <taxon>Pseudomonadota</taxon>
        <taxon>Gammaproteobacteria</taxon>
        <taxon>Oceanospirillales</taxon>
        <taxon>Halomonadaceae</taxon>
        <taxon>Chromohalobacter</taxon>
    </lineage>
</organism>
<dbReference type="PANTHER" id="PTHR47637">
    <property type="entry name" value="CHAPERONE SURA"/>
    <property type="match status" value="1"/>
</dbReference>
<proteinExistence type="inferred from homology"/>
<dbReference type="RefSeq" id="WP_097022738.1">
    <property type="nucleotide sequence ID" value="NZ_OBQJ01000004.1"/>
</dbReference>
<name>A0A285VQD9_9GAMM</name>
<dbReference type="PROSITE" id="PS01096">
    <property type="entry name" value="PPIC_PPIASE_1"/>
    <property type="match status" value="1"/>
</dbReference>
<dbReference type="InterPro" id="IPR023058">
    <property type="entry name" value="PPIase_PpiC_CS"/>
</dbReference>
<evidence type="ECO:0000313" key="9">
    <source>
        <dbReference type="EMBL" id="SOC54821.1"/>
    </source>
</evidence>
<keyword evidence="2 7" id="KW-0677">Repeat</keyword>
<reference evidence="9 10" key="1">
    <citation type="submission" date="2017-08" db="EMBL/GenBank/DDBJ databases">
        <authorList>
            <person name="de Groot N.N."/>
        </authorList>
    </citation>
    <scope>NUCLEOTIDE SEQUENCE [LARGE SCALE GENOMIC DNA]</scope>
    <source>
        <strain evidence="9 10">USBA 855</strain>
    </source>
</reference>
<comment type="subcellular location">
    <subcellularLocation>
        <location evidence="7">Periplasm</location>
    </subcellularLocation>
    <text evidence="7">Is capable of associating with the outer membrane.</text>
</comment>
<feature type="chain" id="PRO_5013409441" description="Chaperone SurA" evidence="7">
    <location>
        <begin position="25"/>
        <end position="435"/>
    </location>
</feature>
<dbReference type="InterPro" id="IPR027304">
    <property type="entry name" value="Trigger_fact/SurA_dom_sf"/>
</dbReference>
<dbReference type="PANTHER" id="PTHR47637:SF1">
    <property type="entry name" value="CHAPERONE SURA"/>
    <property type="match status" value="1"/>
</dbReference>
<protein>
    <recommendedName>
        <fullName evidence="7">Chaperone SurA</fullName>
    </recommendedName>
    <alternativeName>
        <fullName evidence="7">Peptidyl-prolyl cis-trans isomerase SurA</fullName>
        <shortName evidence="7">PPIase SurA</shortName>
        <ecNumber evidence="7">5.2.1.8</ecNumber>
    </alternativeName>
    <alternativeName>
        <fullName evidence="7">Rotamase SurA</fullName>
    </alternativeName>
</protein>
<dbReference type="GO" id="GO:0043165">
    <property type="term" value="P:Gram-negative-bacterium-type cell outer membrane assembly"/>
    <property type="evidence" value="ECO:0007669"/>
    <property type="project" value="InterPro"/>
</dbReference>
<comment type="function">
    <text evidence="7">Chaperone involved in the correct folding and assembly of outer membrane proteins. Recognizes specific patterns of aromatic residues and the orientation of their side chains, which are found more frequently in integral outer membrane proteins. May act in both early periplasmic and late outer membrane-associated steps of protein maturation.</text>
</comment>
<dbReference type="EC" id="5.2.1.8" evidence="7"/>
<evidence type="ECO:0000313" key="10">
    <source>
        <dbReference type="Proteomes" id="UP000219023"/>
    </source>
</evidence>
<evidence type="ECO:0000256" key="6">
    <source>
        <dbReference type="ARBA" id="ARBA00023235"/>
    </source>
</evidence>
<dbReference type="InterPro" id="IPR046357">
    <property type="entry name" value="PPIase_dom_sf"/>
</dbReference>
<dbReference type="SUPFAM" id="SSF54534">
    <property type="entry name" value="FKBP-like"/>
    <property type="match status" value="2"/>
</dbReference>
<dbReference type="GO" id="GO:0003755">
    <property type="term" value="F:peptidyl-prolyl cis-trans isomerase activity"/>
    <property type="evidence" value="ECO:0007669"/>
    <property type="project" value="UniProtKB-UniRule"/>
</dbReference>
<dbReference type="SUPFAM" id="SSF109998">
    <property type="entry name" value="Triger factor/SurA peptide-binding domain-like"/>
    <property type="match status" value="1"/>
</dbReference>
<dbReference type="AlphaFoldDB" id="A0A285VQD9"/>
<dbReference type="InterPro" id="IPR023034">
    <property type="entry name" value="PPIase_SurA"/>
</dbReference>
<evidence type="ECO:0000256" key="2">
    <source>
        <dbReference type="ARBA" id="ARBA00022737"/>
    </source>
</evidence>
<evidence type="ECO:0000256" key="5">
    <source>
        <dbReference type="ARBA" id="ARBA00023186"/>
    </source>
</evidence>
<dbReference type="GO" id="GO:0042277">
    <property type="term" value="F:peptide binding"/>
    <property type="evidence" value="ECO:0007669"/>
    <property type="project" value="InterPro"/>
</dbReference>
<dbReference type="Proteomes" id="UP000219023">
    <property type="component" value="Unassembled WGS sequence"/>
</dbReference>
<gene>
    <name evidence="7" type="primary">surA</name>
    <name evidence="9" type="ORF">SAMN05421509_104203</name>
</gene>
<dbReference type="GO" id="GO:0051082">
    <property type="term" value="F:unfolded protein binding"/>
    <property type="evidence" value="ECO:0007669"/>
    <property type="project" value="UniProtKB-UniRule"/>
</dbReference>
<dbReference type="InterPro" id="IPR015391">
    <property type="entry name" value="SurA_N"/>
</dbReference>
<dbReference type="GO" id="GO:0050821">
    <property type="term" value="P:protein stabilization"/>
    <property type="evidence" value="ECO:0007669"/>
    <property type="project" value="InterPro"/>
</dbReference>
<dbReference type="InterPro" id="IPR050280">
    <property type="entry name" value="OMP_Chaperone_SurA"/>
</dbReference>
<dbReference type="InterPro" id="IPR000297">
    <property type="entry name" value="PPIase_PpiC"/>
</dbReference>
<feature type="domain" description="PpiC" evidence="8">
    <location>
        <begin position="286"/>
        <end position="385"/>
    </location>
</feature>
<accession>A0A285VQD9</accession>
<dbReference type="Gene3D" id="1.10.4030.10">
    <property type="entry name" value="Porin chaperone SurA, peptide-binding domain"/>
    <property type="match status" value="1"/>
</dbReference>
<sequence length="435" mass="48863" precursor="true">MRLRSFASLGFMLLMALTPLVALAQPQPLDRIVAVVNKDAIMQSQLEDRVTQVSQQMASRNVPVPDEDDLRRQVLDRMIVEQIQLQMAERANVSIDDTQLNAAVRDIAKNNDMSLDEFADSLEADGMSLAAVREQVRREMLLRQVQQSQVASRVNVTDREVDRYLDQQGESSDTAYHLEHILVSLPESPTPEQVEQAQTEARDLYRQLQDGADFQQLATADSDGEQALSGGDLGWRRGDQLPTIFADVVPQLADGEVSEPVRSPSGFHLVKRIETRGGQGEQKTVVTENQVRHILIGTNPNRNDEQAESLAEDIRQRIAGGESFAELAQQYSDDDGSALDGGELGWVRPGQMVPAFEDAVNDMSVGELSQPVRSRFGYHVIELEDRRQQDVTRDAQREQVRQTLFQRKVNDELEAWTQEIRSGAYIDNRLEDSQQ</sequence>
<keyword evidence="5 7" id="KW-0143">Chaperone</keyword>
<dbReference type="HAMAP" id="MF_01183">
    <property type="entry name" value="Chaperone_SurA"/>
    <property type="match status" value="1"/>
</dbReference>
<dbReference type="EMBL" id="OBQJ01000004">
    <property type="protein sequence ID" value="SOC54821.1"/>
    <property type="molecule type" value="Genomic_DNA"/>
</dbReference>
<evidence type="ECO:0000259" key="8">
    <source>
        <dbReference type="PROSITE" id="PS50198"/>
    </source>
</evidence>
<dbReference type="OrthoDB" id="14196at2"/>
<keyword evidence="6 7" id="KW-0413">Isomerase</keyword>
<dbReference type="Pfam" id="PF09312">
    <property type="entry name" value="SurA_N"/>
    <property type="match status" value="1"/>
</dbReference>
<keyword evidence="4 7" id="KW-0697">Rotamase</keyword>
<evidence type="ECO:0000256" key="1">
    <source>
        <dbReference type="ARBA" id="ARBA00022729"/>
    </source>
</evidence>
<evidence type="ECO:0000256" key="7">
    <source>
        <dbReference type="HAMAP-Rule" id="MF_01183"/>
    </source>
</evidence>
<dbReference type="Gene3D" id="3.10.50.40">
    <property type="match status" value="2"/>
</dbReference>
<keyword evidence="3 7" id="KW-0574">Periplasm</keyword>
<comment type="domain">
    <text evidence="7">The PPIase activity resides only in the second parvulin domain. The N-terminal region and the C-terminal tail are necessary and sufficient for the chaperone activity of SurA. The PPIase activity is dispensable for SurA to function as a chaperone. The N-terminal region and the C-terminal tail are also required for porin recognition.</text>
</comment>
<dbReference type="GO" id="GO:0030288">
    <property type="term" value="C:outer membrane-bounded periplasmic space"/>
    <property type="evidence" value="ECO:0007669"/>
    <property type="project" value="InterPro"/>
</dbReference>
<dbReference type="GO" id="GO:0006457">
    <property type="term" value="P:protein folding"/>
    <property type="evidence" value="ECO:0007669"/>
    <property type="project" value="UniProtKB-UniRule"/>
</dbReference>
<keyword evidence="1 7" id="KW-0732">Signal</keyword>